<reference evidence="2" key="1">
    <citation type="journal article" date="2020" name="Microb. Genom.">
        <title>Genetic diversity of clinical and environmental Mucorales isolates obtained from an investigation of mucormycosis cases among solid organ transplant recipients.</title>
        <authorList>
            <person name="Nguyen M.H."/>
            <person name="Kaul D."/>
            <person name="Muto C."/>
            <person name="Cheng S.J."/>
            <person name="Richter R.A."/>
            <person name="Bruno V.M."/>
            <person name="Liu G."/>
            <person name="Beyhan S."/>
            <person name="Sundermann A.J."/>
            <person name="Mounaud S."/>
            <person name="Pasculle A.W."/>
            <person name="Nierman W.C."/>
            <person name="Driscoll E."/>
            <person name="Cumbie R."/>
            <person name="Clancy C.J."/>
            <person name="Dupont C.L."/>
        </authorList>
    </citation>
    <scope>NUCLEOTIDE SEQUENCE</scope>
    <source>
        <strain evidence="2">GL16</strain>
    </source>
</reference>
<dbReference type="Pfam" id="PF09783">
    <property type="entry name" value="Vac_ImportDeg"/>
    <property type="match status" value="1"/>
</dbReference>
<dbReference type="GO" id="GO:0034657">
    <property type="term" value="C:GID complex"/>
    <property type="evidence" value="ECO:0007669"/>
    <property type="project" value="TreeGrafter"/>
</dbReference>
<protein>
    <recommendedName>
        <fullName evidence="4">Vacuolar import and degradation protein</fullName>
    </recommendedName>
</protein>
<dbReference type="GO" id="GO:0045721">
    <property type="term" value="P:negative regulation of gluconeogenesis"/>
    <property type="evidence" value="ECO:0007669"/>
    <property type="project" value="TreeGrafter"/>
</dbReference>
<dbReference type="EMBL" id="JAANIT010000397">
    <property type="protein sequence ID" value="KAG1548132.1"/>
    <property type="molecule type" value="Genomic_DNA"/>
</dbReference>
<dbReference type="InterPro" id="IPR018618">
    <property type="entry name" value="GID4/10-like"/>
</dbReference>
<organism evidence="2 3">
    <name type="scientific">Rhizopus oryzae</name>
    <name type="common">Mucormycosis agent</name>
    <name type="synonym">Rhizopus arrhizus var. delemar</name>
    <dbReference type="NCBI Taxonomy" id="64495"/>
    <lineage>
        <taxon>Eukaryota</taxon>
        <taxon>Fungi</taxon>
        <taxon>Fungi incertae sedis</taxon>
        <taxon>Mucoromycota</taxon>
        <taxon>Mucoromycotina</taxon>
        <taxon>Mucoromycetes</taxon>
        <taxon>Mucorales</taxon>
        <taxon>Mucorineae</taxon>
        <taxon>Rhizopodaceae</taxon>
        <taxon>Rhizopus</taxon>
    </lineage>
</organism>
<dbReference type="GO" id="GO:0007039">
    <property type="term" value="P:protein catabolic process in the vacuole"/>
    <property type="evidence" value="ECO:0007669"/>
    <property type="project" value="TreeGrafter"/>
</dbReference>
<evidence type="ECO:0000313" key="2">
    <source>
        <dbReference type="EMBL" id="KAG1548132.1"/>
    </source>
</evidence>
<gene>
    <name evidence="2" type="ORF">G6F51_003845</name>
</gene>
<sequence>MPIPSLITEFIQPIKSKKNKSIIVKELDLCNERLKYTNILGHLYPGSQFKGYQKCGSNSYEVLVDIQDVNISQSTLSGYLNIKGLTTEYPELTTFFDAEIIGSKYLFHTRKWQADQKSDIAHWKQFPSFAPFIDKFNQDDFCYDDLDSDFIYMRWKEKFLVPDHRVSAIHGASFAGFYYICYQRSTNVIKGFYFYRHHKDWYQELTLNYVQQRGCSNFEFR</sequence>
<comment type="similarity">
    <text evidence="1">Belongs to the GID4/VID24 family.</text>
</comment>
<accession>A0A9P6YGS0</accession>
<dbReference type="PANTHER" id="PTHR14534">
    <property type="entry name" value="VACUOLAR IMPORT AND DEGRADATION PROTEIN 24"/>
    <property type="match status" value="1"/>
</dbReference>
<name>A0A9P6YGS0_RHIOR</name>
<evidence type="ECO:0000313" key="3">
    <source>
        <dbReference type="Proteomes" id="UP000717996"/>
    </source>
</evidence>
<evidence type="ECO:0008006" key="4">
    <source>
        <dbReference type="Google" id="ProtNLM"/>
    </source>
</evidence>
<comment type="caution">
    <text evidence="2">The sequence shown here is derived from an EMBL/GenBank/DDBJ whole genome shotgun (WGS) entry which is preliminary data.</text>
</comment>
<dbReference type="GO" id="GO:0006623">
    <property type="term" value="P:protein targeting to vacuole"/>
    <property type="evidence" value="ECO:0007669"/>
    <property type="project" value="TreeGrafter"/>
</dbReference>
<dbReference type="OrthoDB" id="62at2759"/>
<dbReference type="Proteomes" id="UP000717996">
    <property type="component" value="Unassembled WGS sequence"/>
</dbReference>
<dbReference type="OMA" id="HWSKFQC"/>
<proteinExistence type="inferred from homology"/>
<dbReference type="AlphaFoldDB" id="A0A9P6YGS0"/>
<evidence type="ECO:0000256" key="1">
    <source>
        <dbReference type="ARBA" id="ARBA00061469"/>
    </source>
</evidence>
<dbReference type="PANTHER" id="PTHR14534:SF3">
    <property type="entry name" value="GID COMPLEX SUBUNIT 4 HOMOLOG"/>
    <property type="match status" value="1"/>
</dbReference>
<dbReference type="GO" id="GO:0005773">
    <property type="term" value="C:vacuole"/>
    <property type="evidence" value="ECO:0007669"/>
    <property type="project" value="GOC"/>
</dbReference>
<dbReference type="GO" id="GO:0043161">
    <property type="term" value="P:proteasome-mediated ubiquitin-dependent protein catabolic process"/>
    <property type="evidence" value="ECO:0007669"/>
    <property type="project" value="TreeGrafter"/>
</dbReference>